<evidence type="ECO:0000259" key="3">
    <source>
        <dbReference type="Pfam" id="PF26078"/>
    </source>
</evidence>
<evidence type="ECO:0000313" key="5">
    <source>
        <dbReference type="EMBL" id="HAD5464653.1"/>
    </source>
</evidence>
<name>A0A716MJC6_SALTI</name>
<proteinExistence type="predicted"/>
<dbReference type="InterPro" id="IPR052726">
    <property type="entry name" value="Phage_Baseplate_Hub"/>
</dbReference>
<dbReference type="EMBL" id="DAAPDB010000008">
    <property type="protein sequence ID" value="HAD5464653.1"/>
    <property type="molecule type" value="Genomic_DNA"/>
</dbReference>
<evidence type="ECO:0000259" key="4">
    <source>
        <dbReference type="Pfam" id="PF26079"/>
    </source>
</evidence>
<protein>
    <submittedName>
        <fullName evidence="5">Baseplate J/gp47 family protein</fullName>
    </submittedName>
</protein>
<dbReference type="PANTHER" id="PTHR35862">
    <property type="entry name" value="FELS-2 PROPHAGE PROTEIN"/>
    <property type="match status" value="1"/>
</dbReference>
<dbReference type="InterPro" id="IPR006949">
    <property type="entry name" value="Barrel_Baseplate_J-like"/>
</dbReference>
<evidence type="ECO:0000259" key="2">
    <source>
        <dbReference type="Pfam" id="PF04865"/>
    </source>
</evidence>
<dbReference type="InterPro" id="IPR058531">
    <property type="entry name" value="Baseplate_J_M"/>
</dbReference>
<feature type="domain" description="Baseplate protein J-like barrel" evidence="2">
    <location>
        <begin position="94"/>
        <end position="181"/>
    </location>
</feature>
<sequence>MALTEPDFIERDADKITAEMIAKYEADTGKTLYPAQAERLLIDLWAYREMLVRVAVQEAAKQNLVAFSREPMIDYLGELVDVYRLAAQPATTTLQFSVDEALAIDVLIPAGTRVSASDSIIFATDTDVVLKAGLLLVNVTATCTEPGTAGNGWQPAQVSQLLDEIDNIDLLVTNLTASSGGSEQEDDDRLRERIRLAPESFTNAGSRGAYRFHAMGAHPGIVDVAVLSPAPGTVELYPLLSTGLPDSSILTLVESFCSDEKVRPLTDTVRAKTPVQVDYTIEARITIYRDQDARLVKDNANSAIQNWVASRTATLGRDIVPSQIISVLSVSGVYQVELVLRGEFIRGWDDGRGIDAARALLSIQNGMLEKHRHIVVANDGYDTKDEWELATIFKKTYTQGRGLDATNTGGSLIPSPTLHSRGSIGNTGGSETRPRNIAFNYIVRAA</sequence>
<dbReference type="Pfam" id="PF26078">
    <property type="entry name" value="Baseplate_J_M"/>
    <property type="match status" value="1"/>
</dbReference>
<dbReference type="PANTHER" id="PTHR35862:SF1">
    <property type="entry name" value="FELS-2 PROPHAGE PROTEIN"/>
    <property type="match status" value="1"/>
</dbReference>
<feature type="region of interest" description="Disordered" evidence="1">
    <location>
        <begin position="408"/>
        <end position="431"/>
    </location>
</feature>
<gene>
    <name evidence="5" type="ORF">G1U91_09940</name>
</gene>
<feature type="domain" description="Baseplate J-like C-terminal" evidence="4">
    <location>
        <begin position="279"/>
        <end position="339"/>
    </location>
</feature>
<dbReference type="AlphaFoldDB" id="A0A716MJC6"/>
<comment type="caution">
    <text evidence="5">The sequence shown here is derived from an EMBL/GenBank/DDBJ whole genome shotgun (WGS) entry which is preliminary data.</text>
</comment>
<organism evidence="5">
    <name type="scientific">Salmonella enterica subsp. enterica serovar Typhi str. CT18</name>
    <dbReference type="NCBI Taxonomy" id="220341"/>
    <lineage>
        <taxon>Bacteria</taxon>
        <taxon>Pseudomonadati</taxon>
        <taxon>Pseudomonadota</taxon>
        <taxon>Gammaproteobacteria</taxon>
        <taxon>Enterobacterales</taxon>
        <taxon>Enterobacteriaceae</taxon>
        <taxon>Salmonella</taxon>
    </lineage>
</organism>
<feature type="domain" description="Baseplate J-like central" evidence="3">
    <location>
        <begin position="203"/>
        <end position="272"/>
    </location>
</feature>
<evidence type="ECO:0000256" key="1">
    <source>
        <dbReference type="SAM" id="MobiDB-lite"/>
    </source>
</evidence>
<dbReference type="Pfam" id="PF26079">
    <property type="entry name" value="Baseplate_J_C"/>
    <property type="match status" value="1"/>
</dbReference>
<reference evidence="5" key="2">
    <citation type="submission" date="2019-01" db="EMBL/GenBank/DDBJ databases">
        <authorList>
            <consortium name="NCBI Pathogen Detection Project"/>
        </authorList>
    </citation>
    <scope>NUCLEOTIDE SEQUENCE</scope>
    <source>
        <strain evidence="5">CT18</strain>
    </source>
</reference>
<dbReference type="InterPro" id="IPR058530">
    <property type="entry name" value="Baseplate_J-like_C"/>
</dbReference>
<reference evidence="5" key="1">
    <citation type="journal article" date="2018" name="Genome Biol.">
        <title>SKESA: strategic k-mer extension for scrupulous assemblies.</title>
        <authorList>
            <person name="Souvorov A."/>
            <person name="Agarwala R."/>
            <person name="Lipman D.J."/>
        </authorList>
    </citation>
    <scope>NUCLEOTIDE SEQUENCE</scope>
    <source>
        <strain evidence="5">CT18</strain>
    </source>
</reference>
<dbReference type="Pfam" id="PF04865">
    <property type="entry name" value="Baseplate_J"/>
    <property type="match status" value="1"/>
</dbReference>
<dbReference type="SUPFAM" id="SSF88874">
    <property type="entry name" value="Receptor-binding domain of short tail fibre protein gp12"/>
    <property type="match status" value="1"/>
</dbReference>
<accession>A0A716MJC6</accession>